<feature type="transmembrane region" description="Helical" evidence="1">
    <location>
        <begin position="180"/>
        <end position="196"/>
    </location>
</feature>
<evidence type="ECO:0000256" key="1">
    <source>
        <dbReference type="SAM" id="Phobius"/>
    </source>
</evidence>
<evidence type="ECO:0000313" key="2">
    <source>
        <dbReference type="EMBL" id="QEQ70874.1"/>
    </source>
</evidence>
<accession>A0A5Q5AXE4</accession>
<feature type="transmembrane region" description="Helical" evidence="1">
    <location>
        <begin position="325"/>
        <end position="345"/>
    </location>
</feature>
<feature type="transmembrane region" description="Helical" evidence="1">
    <location>
        <begin position="56"/>
        <end position="76"/>
    </location>
</feature>
<keyword evidence="1" id="KW-0472">Membrane</keyword>
<reference evidence="2" key="1">
    <citation type="journal article" date="2019" name="Int. J. Food Microbiol.">
        <title>Developing a novel molecular serotyping system based on capsular polysaccharide synthesis gene clusters of Vibrio parahaemolyticus.</title>
        <authorList>
            <person name="Pang Y."/>
            <person name="Guo X."/>
            <person name="Tian X."/>
            <person name="Liu F."/>
            <person name="Wang L."/>
            <person name="Wu J."/>
            <person name="Zhang S."/>
            <person name="Li S."/>
            <person name="Liu B."/>
        </authorList>
    </citation>
    <scope>NUCLEOTIDE SEQUENCE</scope>
    <source>
        <strain evidence="2">G2863</strain>
    </source>
</reference>
<feature type="transmembrane region" description="Helical" evidence="1">
    <location>
        <begin position="121"/>
        <end position="144"/>
    </location>
</feature>
<feature type="transmembrane region" description="Helical" evidence="1">
    <location>
        <begin position="241"/>
        <end position="261"/>
    </location>
</feature>
<keyword evidence="1" id="KW-0812">Transmembrane</keyword>
<organism evidence="2">
    <name type="scientific">Vibrio parahaemolyticus</name>
    <dbReference type="NCBI Taxonomy" id="670"/>
    <lineage>
        <taxon>Bacteria</taxon>
        <taxon>Pseudomonadati</taxon>
        <taxon>Pseudomonadota</taxon>
        <taxon>Gammaproteobacteria</taxon>
        <taxon>Vibrionales</taxon>
        <taxon>Vibrionaceae</taxon>
        <taxon>Vibrio</taxon>
    </lineage>
</organism>
<name>A0A5Q5AXE4_VIBPH</name>
<dbReference type="AlphaFoldDB" id="A0A5Q5AXE4"/>
<feature type="transmembrane region" description="Helical" evidence="1">
    <location>
        <begin position="208"/>
        <end position="229"/>
    </location>
</feature>
<protein>
    <submittedName>
        <fullName evidence="2">Putative membrane protein</fullName>
    </submittedName>
</protein>
<feature type="transmembrane region" description="Helical" evidence="1">
    <location>
        <begin position="88"/>
        <end position="109"/>
    </location>
</feature>
<dbReference type="EMBL" id="MK473659">
    <property type="protein sequence ID" value="QEQ70874.1"/>
    <property type="molecule type" value="Genomic_DNA"/>
</dbReference>
<proteinExistence type="predicted"/>
<gene>
    <name evidence="2" type="primary">wzy</name>
</gene>
<sequence length="392" mass="44980">MILNEDTLKKVTLALSIFFLSLENHNNTRLIIVLFVLFIYFIIHPKSYLNKNVLKVLFYISFLIMTVSVFSHYEWLSYVSNMNNYGSIDFFGIMIFKLILIAICFYVSGLDSKVLADSLKVVIAIHVSVFFFQLIVVYSTGYYIDLLQPFTGEASRYTWGVRLPIIGNTYRPTGFYNEPSTYSAFVICLFILRYHITNKIDKLDKTLLASLLLSLSFASIFCAFFLMYFIRNNKENYKLKFLLATTVVVTLIPFVIDLLVLRTSGNYDAIGMRLGLFDVIFNQSMLDIFFGSGPVGVPREIEYLVNNPGASWARQGLPALNDNGLGTFILMKFGVIGLILLLGILKFNLKSNRHFLCSLVILITKLKYTSFIFLIYIFYVFVRKNMKHSHSV</sequence>
<feature type="transmembrane region" description="Helical" evidence="1">
    <location>
        <begin position="28"/>
        <end position="44"/>
    </location>
</feature>
<feature type="transmembrane region" description="Helical" evidence="1">
    <location>
        <begin position="357"/>
        <end position="382"/>
    </location>
</feature>
<keyword evidence="1" id="KW-1133">Transmembrane helix</keyword>